<accession>A0A3R9AYX3</accession>
<evidence type="ECO:0000313" key="3">
    <source>
        <dbReference type="Proteomes" id="UP000277279"/>
    </source>
</evidence>
<evidence type="ECO:0000313" key="4">
    <source>
        <dbReference type="Proteomes" id="UP000518315"/>
    </source>
</evidence>
<organism evidence="2 3">
    <name type="scientific">Rhizobium pisi</name>
    <dbReference type="NCBI Taxonomy" id="574561"/>
    <lineage>
        <taxon>Bacteria</taxon>
        <taxon>Pseudomonadati</taxon>
        <taxon>Pseudomonadota</taxon>
        <taxon>Alphaproteobacteria</taxon>
        <taxon>Hyphomicrobiales</taxon>
        <taxon>Rhizobiaceae</taxon>
        <taxon>Rhizobium/Agrobacterium group</taxon>
        <taxon>Rhizobium</taxon>
    </lineage>
</organism>
<reference evidence="2 3" key="1">
    <citation type="submission" date="2018-11" db="EMBL/GenBank/DDBJ databases">
        <authorList>
            <person name="Huo Y."/>
        </authorList>
    </citation>
    <scope>NUCLEOTIDE SEQUENCE [LARGE SCALE GENOMIC DNA]</scope>
    <source>
        <strain evidence="2 3">DSM 30132</strain>
    </source>
</reference>
<evidence type="ECO:0000313" key="1">
    <source>
        <dbReference type="EMBL" id="MBB3139072.1"/>
    </source>
</evidence>
<dbReference type="OrthoDB" id="8453838at2"/>
<name>A0A3R9AYX3_9HYPH</name>
<protein>
    <recommendedName>
        <fullName evidence="5">DUF4926 domain-containing protein</fullName>
    </recommendedName>
</protein>
<dbReference type="Proteomes" id="UP000518315">
    <property type="component" value="Unassembled WGS sequence"/>
</dbReference>
<dbReference type="Proteomes" id="UP000277279">
    <property type="component" value="Unassembled WGS sequence"/>
</dbReference>
<dbReference type="EMBL" id="RJJT01000045">
    <property type="protein sequence ID" value="RSB59393.1"/>
    <property type="molecule type" value="Genomic_DNA"/>
</dbReference>
<evidence type="ECO:0000313" key="2">
    <source>
        <dbReference type="EMBL" id="RSB59393.1"/>
    </source>
</evidence>
<dbReference type="EMBL" id="JACHXH010000046">
    <property type="protein sequence ID" value="MBB3139072.1"/>
    <property type="molecule type" value="Genomic_DNA"/>
</dbReference>
<comment type="caution">
    <text evidence="2">The sequence shown here is derived from an EMBL/GenBank/DDBJ whole genome shotgun (WGS) entry which is preliminary data.</text>
</comment>
<dbReference type="AlphaFoldDB" id="A0A3R9AYX3"/>
<dbReference type="RefSeq" id="WP_125851156.1">
    <property type="nucleotide sequence ID" value="NZ_JACHXH010000046.1"/>
</dbReference>
<gene>
    <name evidence="2" type="ORF">EFD55_32615</name>
    <name evidence="1" type="ORF">FHS26_006853</name>
</gene>
<proteinExistence type="predicted"/>
<reference evidence="1 4" key="2">
    <citation type="submission" date="2020-08" db="EMBL/GenBank/DDBJ databases">
        <title>Genomic Encyclopedia of Type Strains, Phase III (KMG-III): the genomes of soil and plant-associated and newly described type strains.</title>
        <authorList>
            <person name="Whitman W."/>
        </authorList>
    </citation>
    <scope>NUCLEOTIDE SEQUENCE [LARGE SCALE GENOMIC DNA]</scope>
    <source>
        <strain evidence="1 4">CECT 4113</strain>
    </source>
</reference>
<keyword evidence="4" id="KW-1185">Reference proteome</keyword>
<evidence type="ECO:0008006" key="5">
    <source>
        <dbReference type="Google" id="ProtNLM"/>
    </source>
</evidence>
<sequence length="74" mass="7702">MNAMKENDVFSLPKAVNAVVVGEKTTTVLPAGTVVTVVLVFGDPASPAAYEVEAFLPESNSYALATFEAADIPD</sequence>